<accession>A0A0C2NXY9</accession>
<evidence type="ECO:0000313" key="3">
    <source>
        <dbReference type="Proteomes" id="UP000031672"/>
    </source>
</evidence>
<dbReference type="GO" id="GO:0006508">
    <property type="term" value="P:proteolysis"/>
    <property type="evidence" value="ECO:0007669"/>
    <property type="project" value="InterPro"/>
</dbReference>
<dbReference type="AlphaFoldDB" id="A0A0C2NXY9"/>
<evidence type="ECO:0000259" key="1">
    <source>
        <dbReference type="Pfam" id="PF03572"/>
    </source>
</evidence>
<protein>
    <submittedName>
        <fullName evidence="2">Peptidase S41</fullName>
    </submittedName>
</protein>
<feature type="domain" description="Tail specific protease" evidence="1">
    <location>
        <begin position="120"/>
        <end position="327"/>
    </location>
</feature>
<dbReference type="STRING" id="1461322.OJ16_13980"/>
<dbReference type="InterPro" id="IPR005151">
    <property type="entry name" value="Tail-specific_protease"/>
</dbReference>
<dbReference type="Proteomes" id="UP000031672">
    <property type="component" value="Unassembled WGS sequence"/>
</dbReference>
<dbReference type="InterPro" id="IPR029045">
    <property type="entry name" value="ClpP/crotonase-like_dom_sf"/>
</dbReference>
<proteinExistence type="predicted"/>
<dbReference type="RefSeq" id="WP_040991877.1">
    <property type="nucleotide sequence ID" value="NZ_JTKH01000024.1"/>
</dbReference>
<keyword evidence="3" id="KW-1185">Reference proteome</keyword>
<dbReference type="GO" id="GO:0008236">
    <property type="term" value="F:serine-type peptidase activity"/>
    <property type="evidence" value="ECO:0007669"/>
    <property type="project" value="InterPro"/>
</dbReference>
<dbReference type="PANTHER" id="PTHR32060">
    <property type="entry name" value="TAIL-SPECIFIC PROTEASE"/>
    <property type="match status" value="1"/>
</dbReference>
<reference evidence="2 3" key="1">
    <citation type="submission" date="2014-11" db="EMBL/GenBank/DDBJ databases">
        <title>Draft Genome Sequence of Vibrio piscirenalis strains CECT 8603T and CECT 8604, two marine Gammaproteobacterium isolated from cultured gilthead sea bream (Sparus aurata).</title>
        <authorList>
            <person name="Arahal D.R."/>
            <person name="Rodrigo-Torres L."/>
            <person name="Lucena T."/>
            <person name="Pujalte M.J."/>
        </authorList>
    </citation>
    <scope>NUCLEOTIDE SEQUENCE [LARGE SCALE GENOMIC DNA]</scope>
    <source>
        <strain evidence="2 3">DCR 1-4-2</strain>
    </source>
</reference>
<dbReference type="EMBL" id="JTKH01000024">
    <property type="protein sequence ID" value="KII75943.1"/>
    <property type="molecule type" value="Genomic_DNA"/>
</dbReference>
<comment type="caution">
    <text evidence="2">The sequence shown here is derived from an EMBL/GenBank/DDBJ whole genome shotgun (WGS) entry which is preliminary data.</text>
</comment>
<dbReference type="GO" id="GO:0030288">
    <property type="term" value="C:outer membrane-bounded periplasmic space"/>
    <property type="evidence" value="ECO:0007669"/>
    <property type="project" value="TreeGrafter"/>
</dbReference>
<gene>
    <name evidence="2" type="ORF">OJ16_13980</name>
</gene>
<dbReference type="OrthoDB" id="5906405at2"/>
<accession>A0A0C2K1X4</accession>
<dbReference type="Pfam" id="PF03572">
    <property type="entry name" value="Peptidase_S41"/>
    <property type="match status" value="1"/>
</dbReference>
<sequence>MCSKLLGVTLLTTVGLLSDNLQAKPLSCHQHFKQLSRVIETNYAGYADHGRAWITAEERKISERIEYEPTSDCYSLLSDWLTIFKDPHLTITQVKDPNMDNGRLSISASQPNIRWLSETVAYLAIPNFELSNRSTLLSLIQRHAEPLKKMEGLIVDIRGNQGQSFIVMMELFRLIETNNYQSRWHVLASKANRSYYKRLLQRFQYDNKPELESMYSNLVAKMEAYPNTWVEYRWPIAHPDNALPDLKSIYILTDNAVANAAEEFVIAAKTNDMVTVVGARTRGSLDYGEVVTHSLGDDDYHVFVPSQKRVWYQYGPIDNKGLSPDISADTNGDQIINDTYDLILSKKK</sequence>
<name>A0A0C2NXY9_9VIBR</name>
<organism evidence="2 3">
    <name type="scientific">Vibrio renipiscarius</name>
    <dbReference type="NCBI Taxonomy" id="1461322"/>
    <lineage>
        <taxon>Bacteria</taxon>
        <taxon>Pseudomonadati</taxon>
        <taxon>Pseudomonadota</taxon>
        <taxon>Gammaproteobacteria</taxon>
        <taxon>Vibrionales</taxon>
        <taxon>Vibrionaceae</taxon>
        <taxon>Vibrio</taxon>
    </lineage>
</organism>
<dbReference type="GO" id="GO:0007165">
    <property type="term" value="P:signal transduction"/>
    <property type="evidence" value="ECO:0007669"/>
    <property type="project" value="TreeGrafter"/>
</dbReference>
<dbReference type="GO" id="GO:0004175">
    <property type="term" value="F:endopeptidase activity"/>
    <property type="evidence" value="ECO:0007669"/>
    <property type="project" value="TreeGrafter"/>
</dbReference>
<dbReference type="PANTHER" id="PTHR32060:SF30">
    <property type="entry name" value="CARBOXY-TERMINAL PROCESSING PROTEASE CTPA"/>
    <property type="match status" value="1"/>
</dbReference>
<dbReference type="SUPFAM" id="SSF52096">
    <property type="entry name" value="ClpP/crotonase"/>
    <property type="match status" value="1"/>
</dbReference>
<evidence type="ECO:0000313" key="2">
    <source>
        <dbReference type="EMBL" id="KII75943.1"/>
    </source>
</evidence>
<dbReference type="Gene3D" id="3.90.226.10">
    <property type="entry name" value="2-enoyl-CoA Hydratase, Chain A, domain 1"/>
    <property type="match status" value="1"/>
</dbReference>